<reference evidence="1 2" key="1">
    <citation type="submission" date="2017-07" db="EMBL/GenBank/DDBJ databases">
        <title>Elstera cyanobacteriorum sp. nov., a novel bacterium isolated from cyanobacterial aggregates in a eutrophic lake.</title>
        <authorList>
            <person name="Cai H."/>
        </authorList>
    </citation>
    <scope>NUCLEOTIDE SEQUENCE [LARGE SCALE GENOMIC DNA]</scope>
    <source>
        <strain evidence="1 2">TH019</strain>
    </source>
</reference>
<accession>A0A255XTC5</accession>
<proteinExistence type="predicted"/>
<dbReference type="EMBL" id="NOXS01000030">
    <property type="protein sequence ID" value="OYQ19685.1"/>
    <property type="molecule type" value="Genomic_DNA"/>
</dbReference>
<dbReference type="AlphaFoldDB" id="A0A255XTC5"/>
<dbReference type="Proteomes" id="UP000216361">
    <property type="component" value="Unassembled WGS sequence"/>
</dbReference>
<protein>
    <submittedName>
        <fullName evidence="1">Uncharacterized protein</fullName>
    </submittedName>
</protein>
<gene>
    <name evidence="1" type="ORF">CHR90_06055</name>
</gene>
<dbReference type="RefSeq" id="WP_094408104.1">
    <property type="nucleotide sequence ID" value="NZ_BMJZ01000006.1"/>
</dbReference>
<sequence length="108" mass="10883">MPKPPKVGARRWVGRLSLPLALGLPLMAAGAGLSAPLGSKEPVAVVFPPTYSRDATLAAVAEAGAALVAPGGLPSVFIVQSDAADFHARLKRAGAWLILSSSAAALCQ</sequence>
<organism evidence="1 2">
    <name type="scientific">Elstera cyanobacteriorum</name>
    <dbReference type="NCBI Taxonomy" id="2022747"/>
    <lineage>
        <taxon>Bacteria</taxon>
        <taxon>Pseudomonadati</taxon>
        <taxon>Pseudomonadota</taxon>
        <taxon>Alphaproteobacteria</taxon>
        <taxon>Rhodospirillales</taxon>
        <taxon>Rhodospirillaceae</taxon>
        <taxon>Elstera</taxon>
    </lineage>
</organism>
<keyword evidence="2" id="KW-1185">Reference proteome</keyword>
<comment type="caution">
    <text evidence="1">The sequence shown here is derived from an EMBL/GenBank/DDBJ whole genome shotgun (WGS) entry which is preliminary data.</text>
</comment>
<evidence type="ECO:0000313" key="1">
    <source>
        <dbReference type="EMBL" id="OYQ19685.1"/>
    </source>
</evidence>
<name>A0A255XTC5_9PROT</name>
<evidence type="ECO:0000313" key="2">
    <source>
        <dbReference type="Proteomes" id="UP000216361"/>
    </source>
</evidence>